<dbReference type="Proteomes" id="UP001177021">
    <property type="component" value="Unassembled WGS sequence"/>
</dbReference>
<proteinExistence type="predicted"/>
<protein>
    <submittedName>
        <fullName evidence="1">Uncharacterized protein</fullName>
    </submittedName>
</protein>
<reference evidence="1" key="1">
    <citation type="submission" date="2023-10" db="EMBL/GenBank/DDBJ databases">
        <authorList>
            <person name="Rodriguez Cubillos JULIANA M."/>
            <person name="De Vega J."/>
        </authorList>
    </citation>
    <scope>NUCLEOTIDE SEQUENCE</scope>
</reference>
<keyword evidence="2" id="KW-1185">Reference proteome</keyword>
<comment type="caution">
    <text evidence="1">The sequence shown here is derived from an EMBL/GenBank/DDBJ whole genome shotgun (WGS) entry which is preliminary data.</text>
</comment>
<evidence type="ECO:0000313" key="2">
    <source>
        <dbReference type="Proteomes" id="UP001177021"/>
    </source>
</evidence>
<organism evidence="1 2">
    <name type="scientific">Trifolium pratense</name>
    <name type="common">Red clover</name>
    <dbReference type="NCBI Taxonomy" id="57577"/>
    <lineage>
        <taxon>Eukaryota</taxon>
        <taxon>Viridiplantae</taxon>
        <taxon>Streptophyta</taxon>
        <taxon>Embryophyta</taxon>
        <taxon>Tracheophyta</taxon>
        <taxon>Spermatophyta</taxon>
        <taxon>Magnoliopsida</taxon>
        <taxon>eudicotyledons</taxon>
        <taxon>Gunneridae</taxon>
        <taxon>Pentapetalae</taxon>
        <taxon>rosids</taxon>
        <taxon>fabids</taxon>
        <taxon>Fabales</taxon>
        <taxon>Fabaceae</taxon>
        <taxon>Papilionoideae</taxon>
        <taxon>50 kb inversion clade</taxon>
        <taxon>NPAAA clade</taxon>
        <taxon>Hologalegina</taxon>
        <taxon>IRL clade</taxon>
        <taxon>Trifolieae</taxon>
        <taxon>Trifolium</taxon>
    </lineage>
</organism>
<accession>A0ACB0IT93</accession>
<name>A0ACB0IT93_TRIPR</name>
<sequence>MYAERLAELAVHLGFDGWLIYISSSLCTYKVSILEPYVQLQISLNFLALTTAGCLFFLHFCSLWYNVRNKMVAGLVFSTFLLFCGLQVLFIYFILHLASGISLLLSSKTSITGNVILSSPHLEPVSCALMAKGLHVLETILICWF</sequence>
<gene>
    <name evidence="1" type="ORF">MILVUS5_LOCUS6369</name>
</gene>
<dbReference type="EMBL" id="CASHSV030000002">
    <property type="protein sequence ID" value="CAJ2635751.1"/>
    <property type="molecule type" value="Genomic_DNA"/>
</dbReference>
<evidence type="ECO:0000313" key="1">
    <source>
        <dbReference type="EMBL" id="CAJ2635751.1"/>
    </source>
</evidence>